<feature type="transmembrane region" description="Helical" evidence="1">
    <location>
        <begin position="14"/>
        <end position="32"/>
    </location>
</feature>
<name>A0A448ZKS4_9STRA</name>
<dbReference type="Proteomes" id="UP000291116">
    <property type="component" value="Unassembled WGS sequence"/>
</dbReference>
<proteinExistence type="predicted"/>
<dbReference type="EMBL" id="CAACVS010000459">
    <property type="protein sequence ID" value="VEU42637.1"/>
    <property type="molecule type" value="Genomic_DNA"/>
</dbReference>
<accession>A0A448ZKS4</accession>
<dbReference type="OrthoDB" id="36175at2759"/>
<evidence type="ECO:0000256" key="1">
    <source>
        <dbReference type="SAM" id="Phobius"/>
    </source>
</evidence>
<keyword evidence="1" id="KW-0472">Membrane</keyword>
<evidence type="ECO:0000313" key="3">
    <source>
        <dbReference type="Proteomes" id="UP000291116"/>
    </source>
</evidence>
<protein>
    <submittedName>
        <fullName evidence="2">Uncharacterized protein</fullName>
    </submittedName>
</protein>
<gene>
    <name evidence="2" type="ORF">PSNMU_V1.4_AUG-EV-PASAV3_0096180</name>
</gene>
<keyword evidence="1" id="KW-1133">Transmembrane helix</keyword>
<evidence type="ECO:0000313" key="2">
    <source>
        <dbReference type="EMBL" id="VEU42637.1"/>
    </source>
</evidence>
<keyword evidence="3" id="KW-1185">Reference proteome</keyword>
<organism evidence="2 3">
    <name type="scientific">Pseudo-nitzschia multistriata</name>
    <dbReference type="NCBI Taxonomy" id="183589"/>
    <lineage>
        <taxon>Eukaryota</taxon>
        <taxon>Sar</taxon>
        <taxon>Stramenopiles</taxon>
        <taxon>Ochrophyta</taxon>
        <taxon>Bacillariophyta</taxon>
        <taxon>Bacillariophyceae</taxon>
        <taxon>Bacillariophycidae</taxon>
        <taxon>Bacillariales</taxon>
        <taxon>Bacillariaceae</taxon>
        <taxon>Pseudo-nitzschia</taxon>
    </lineage>
</organism>
<keyword evidence="1" id="KW-0812">Transmembrane</keyword>
<reference evidence="2 3" key="1">
    <citation type="submission" date="2019-01" db="EMBL/GenBank/DDBJ databases">
        <authorList>
            <person name="Ferrante I. M."/>
        </authorList>
    </citation>
    <scope>NUCLEOTIDE SEQUENCE [LARGE SCALE GENOMIC DNA]</scope>
    <source>
        <strain evidence="2 3">B856</strain>
    </source>
</reference>
<sequence>MFQNFGRLSANQRVWGAIGGVIVVGTAFKITYFRYCRDAMLEEGARSHLDASEHYREAREFARWSAEDRASRRADLPPLTPEQREQMRNYLRIMQEYHAFNPDSDLDPATGKPR</sequence>
<dbReference type="AlphaFoldDB" id="A0A448ZKS4"/>